<dbReference type="EMBL" id="WFLM01000001">
    <property type="protein sequence ID" value="KAB8040497.1"/>
    <property type="molecule type" value="Genomic_DNA"/>
</dbReference>
<name>A0A6N6VXN3_9BACT</name>
<accession>A0A6N6VXN3</accession>
<dbReference type="OrthoDB" id="1550623at2"/>
<evidence type="ECO:0000256" key="1">
    <source>
        <dbReference type="SAM" id="SignalP"/>
    </source>
</evidence>
<evidence type="ECO:0000313" key="3">
    <source>
        <dbReference type="Proteomes" id="UP000437748"/>
    </source>
</evidence>
<dbReference type="PANTHER" id="PTHR35271:SF1">
    <property type="entry name" value="ABC TRANSPORTER, SUBSTRATE-BINDING LIPOPROTEIN"/>
    <property type="match status" value="1"/>
</dbReference>
<keyword evidence="1" id="KW-0732">Signal</keyword>
<reference evidence="2 3" key="1">
    <citation type="submission" date="2019-10" db="EMBL/GenBank/DDBJ databases">
        <title>New species of Slilvanegrellaceae.</title>
        <authorList>
            <person name="Pitt A."/>
            <person name="Hahn M.W."/>
        </authorList>
    </citation>
    <scope>NUCLEOTIDE SEQUENCE [LARGE SCALE GENOMIC DNA]</scope>
    <source>
        <strain evidence="2 3">SP-Ram-0.45-NSY-1</strain>
    </source>
</reference>
<dbReference type="Pfam" id="PF04392">
    <property type="entry name" value="ABC_sub_bind"/>
    <property type="match status" value="1"/>
</dbReference>
<evidence type="ECO:0000313" key="2">
    <source>
        <dbReference type="EMBL" id="KAB8040497.1"/>
    </source>
</evidence>
<dbReference type="RefSeq" id="WP_153418012.1">
    <property type="nucleotide sequence ID" value="NZ_WFLM01000001.1"/>
</dbReference>
<comment type="caution">
    <text evidence="2">The sequence shown here is derived from an EMBL/GenBank/DDBJ whole genome shotgun (WGS) entry which is preliminary data.</text>
</comment>
<dbReference type="Gene3D" id="3.40.50.2300">
    <property type="match status" value="2"/>
</dbReference>
<dbReference type="Proteomes" id="UP000437748">
    <property type="component" value="Unassembled WGS sequence"/>
</dbReference>
<protein>
    <submittedName>
        <fullName evidence="2">Sugar ABC transporter</fullName>
    </submittedName>
</protein>
<sequence length="329" mass="37876">MKKRKNTFFIICFLFFTFQVFAGEKDIVVVESYSQKIQWDVDYANEIKKSLGNDYKITFFEMNTKVLPPQEHQGMGIKAINLISKIKPTLVILGDDPALKFVGPQLEKDQIRTVYLGINDNPRIYFDQEPKYVTGVLERPLIRRSAAFIKKIIPQAKKVLILFDHARTSEIVFKDFFDNQSSVSFSDIKYDIFLLNKFSDWKNLVIKANKEYDAIIIGLYFSLNENNKNVNHEEVLKWSSKNSKKPVFAFWDFAVGKEKSLGGLVITGTSQGIAAAEVAQKLLKNSQLMPNSIYPIYLQEGKFIFSKYELKQKNITLPESISNESIFLE</sequence>
<dbReference type="PANTHER" id="PTHR35271">
    <property type="entry name" value="ABC TRANSPORTER, SUBSTRATE-BINDING LIPOPROTEIN-RELATED"/>
    <property type="match status" value="1"/>
</dbReference>
<proteinExistence type="predicted"/>
<dbReference type="InterPro" id="IPR007487">
    <property type="entry name" value="ABC_transpt-TYRBP-like"/>
</dbReference>
<feature type="chain" id="PRO_5027022699" evidence="1">
    <location>
        <begin position="23"/>
        <end position="329"/>
    </location>
</feature>
<dbReference type="AlphaFoldDB" id="A0A6N6VXN3"/>
<feature type="signal peptide" evidence="1">
    <location>
        <begin position="1"/>
        <end position="22"/>
    </location>
</feature>
<gene>
    <name evidence="2" type="ORF">GCL60_00855</name>
</gene>
<keyword evidence="3" id="KW-1185">Reference proteome</keyword>
<organism evidence="2 3">
    <name type="scientific">Silvanigrella paludirubra</name>
    <dbReference type="NCBI Taxonomy" id="2499159"/>
    <lineage>
        <taxon>Bacteria</taxon>
        <taxon>Pseudomonadati</taxon>
        <taxon>Bdellovibrionota</taxon>
        <taxon>Oligoflexia</taxon>
        <taxon>Silvanigrellales</taxon>
        <taxon>Silvanigrellaceae</taxon>
        <taxon>Silvanigrella</taxon>
    </lineage>
</organism>